<dbReference type="InterPro" id="IPR036390">
    <property type="entry name" value="WH_DNA-bd_sf"/>
</dbReference>
<dbReference type="EMBL" id="OBEJ01000009">
    <property type="protein sequence ID" value="SNZ18258.1"/>
    <property type="molecule type" value="Genomic_DNA"/>
</dbReference>
<dbReference type="InterPro" id="IPR057527">
    <property type="entry name" value="HVO_A0261-like_N"/>
</dbReference>
<accession>A0A285P9Z8</accession>
<dbReference type="OrthoDB" id="74749at2157"/>
<name>A0A285P9Z8_NATPI</name>
<dbReference type="Gene3D" id="1.10.10.10">
    <property type="entry name" value="Winged helix-like DNA-binding domain superfamily/Winged helix DNA-binding domain"/>
    <property type="match status" value="1"/>
</dbReference>
<proteinExistence type="predicted"/>
<dbReference type="InterPro" id="IPR011991">
    <property type="entry name" value="ArsR-like_HTH"/>
</dbReference>
<dbReference type="SUPFAM" id="SSF46785">
    <property type="entry name" value="Winged helix' DNA-binding domain"/>
    <property type="match status" value="1"/>
</dbReference>
<keyword evidence="3" id="KW-1185">Reference proteome</keyword>
<organism evidence="2 3">
    <name type="scientific">Natronoarchaeum philippinense</name>
    <dbReference type="NCBI Taxonomy" id="558529"/>
    <lineage>
        <taxon>Archaea</taxon>
        <taxon>Methanobacteriati</taxon>
        <taxon>Methanobacteriota</taxon>
        <taxon>Stenosarchaea group</taxon>
        <taxon>Halobacteria</taxon>
        <taxon>Halobacteriales</taxon>
        <taxon>Natronoarchaeaceae</taxon>
    </lineage>
</organism>
<sequence length="92" mass="10224">MTTDRDWETIGWVQSSQYREDVLEALTASPKTPSTIAEQTDDGIAHISRALRSLRERDLVELLVSEDCRKGRVYGLTDAGAKIAGEMQEVSV</sequence>
<dbReference type="InterPro" id="IPR036388">
    <property type="entry name" value="WH-like_DNA-bd_sf"/>
</dbReference>
<evidence type="ECO:0000313" key="2">
    <source>
        <dbReference type="EMBL" id="SNZ18258.1"/>
    </source>
</evidence>
<feature type="domain" description="HVO-A0261-like N-terminal" evidence="1">
    <location>
        <begin position="13"/>
        <end position="90"/>
    </location>
</feature>
<dbReference type="Pfam" id="PF25213">
    <property type="entry name" value="HVO_A0261_N"/>
    <property type="match status" value="1"/>
</dbReference>
<dbReference type="AlphaFoldDB" id="A0A285P9Z8"/>
<dbReference type="CDD" id="cd00090">
    <property type="entry name" value="HTH_ARSR"/>
    <property type="match status" value="1"/>
</dbReference>
<dbReference type="RefSeq" id="WP_097010182.1">
    <property type="nucleotide sequence ID" value="NZ_OBEJ01000009.1"/>
</dbReference>
<evidence type="ECO:0000313" key="3">
    <source>
        <dbReference type="Proteomes" id="UP000219453"/>
    </source>
</evidence>
<gene>
    <name evidence="2" type="ORF">SAMN06269185_3311</name>
</gene>
<protein>
    <recommendedName>
        <fullName evidence="1">HVO-A0261-like N-terminal domain-containing protein</fullName>
    </recommendedName>
</protein>
<dbReference type="Proteomes" id="UP000219453">
    <property type="component" value="Unassembled WGS sequence"/>
</dbReference>
<evidence type="ECO:0000259" key="1">
    <source>
        <dbReference type="Pfam" id="PF25213"/>
    </source>
</evidence>
<reference evidence="2 3" key="1">
    <citation type="submission" date="2017-09" db="EMBL/GenBank/DDBJ databases">
        <authorList>
            <person name="Ehlers B."/>
            <person name="Leendertz F.H."/>
        </authorList>
    </citation>
    <scope>NUCLEOTIDE SEQUENCE [LARGE SCALE GENOMIC DNA]</scope>
    <source>
        <strain evidence="2 3">DSM 27208</strain>
    </source>
</reference>